<evidence type="ECO:0000256" key="9">
    <source>
        <dbReference type="RuleBase" id="RU369079"/>
    </source>
</evidence>
<reference evidence="11 12" key="1">
    <citation type="submission" date="2019-05" db="EMBL/GenBank/DDBJ databases">
        <title>Marinobacter panjinensis sp. nov., a moderately halophilic bacterium isolated from sea tidal flat environment.</title>
        <authorList>
            <person name="Yang W."/>
            <person name="An M."/>
            <person name="He W."/>
            <person name="Luo X."/>
            <person name="Zhu L."/>
            <person name="Chen G."/>
            <person name="Zhang Y."/>
            <person name="Wang Y."/>
        </authorList>
    </citation>
    <scope>NUCLEOTIDE SEQUENCE [LARGE SCALE GENOMIC DNA]</scope>
    <source>
        <strain evidence="11 12">PJ-16</strain>
    </source>
</reference>
<evidence type="ECO:0000256" key="5">
    <source>
        <dbReference type="ARBA" id="ARBA00022692"/>
    </source>
</evidence>
<keyword evidence="7 9" id="KW-0472">Membrane</keyword>
<protein>
    <recommendedName>
        <fullName evidence="9">TRAP transporter small permease protein</fullName>
    </recommendedName>
</protein>
<comment type="similarity">
    <text evidence="8 9">Belongs to the TRAP transporter small permease family.</text>
</comment>
<accession>A0A4U6R607</accession>
<keyword evidence="12" id="KW-1185">Reference proteome</keyword>
<keyword evidence="6 9" id="KW-1133">Transmembrane helix</keyword>
<feature type="transmembrane region" description="Helical" evidence="9">
    <location>
        <begin position="53"/>
        <end position="70"/>
    </location>
</feature>
<evidence type="ECO:0000259" key="10">
    <source>
        <dbReference type="Pfam" id="PF04290"/>
    </source>
</evidence>
<evidence type="ECO:0000256" key="3">
    <source>
        <dbReference type="ARBA" id="ARBA00022475"/>
    </source>
</evidence>
<name>A0A4U6R607_9GAMM</name>
<evidence type="ECO:0000256" key="8">
    <source>
        <dbReference type="ARBA" id="ARBA00038436"/>
    </source>
</evidence>
<evidence type="ECO:0000256" key="7">
    <source>
        <dbReference type="ARBA" id="ARBA00023136"/>
    </source>
</evidence>
<dbReference type="GO" id="GO:0005886">
    <property type="term" value="C:plasma membrane"/>
    <property type="evidence" value="ECO:0007669"/>
    <property type="project" value="UniProtKB-SubCell"/>
</dbReference>
<evidence type="ECO:0000256" key="6">
    <source>
        <dbReference type="ARBA" id="ARBA00022989"/>
    </source>
</evidence>
<comment type="caution">
    <text evidence="11">The sequence shown here is derived from an EMBL/GenBank/DDBJ whole genome shotgun (WGS) entry which is preliminary data.</text>
</comment>
<keyword evidence="3" id="KW-1003">Cell membrane</keyword>
<feature type="domain" description="Tripartite ATP-independent periplasmic transporters DctQ component" evidence="10">
    <location>
        <begin position="29"/>
        <end position="160"/>
    </location>
</feature>
<evidence type="ECO:0000256" key="2">
    <source>
        <dbReference type="ARBA" id="ARBA00022448"/>
    </source>
</evidence>
<feature type="transmembrane region" description="Helical" evidence="9">
    <location>
        <begin position="91"/>
        <end position="113"/>
    </location>
</feature>
<dbReference type="PANTHER" id="PTHR35011:SF4">
    <property type="entry name" value="SLL1102 PROTEIN"/>
    <property type="match status" value="1"/>
</dbReference>
<evidence type="ECO:0000313" key="12">
    <source>
        <dbReference type="Proteomes" id="UP000308488"/>
    </source>
</evidence>
<dbReference type="Proteomes" id="UP000308488">
    <property type="component" value="Unassembled WGS sequence"/>
</dbReference>
<feature type="transmembrane region" description="Helical" evidence="9">
    <location>
        <begin position="133"/>
        <end position="154"/>
    </location>
</feature>
<dbReference type="InterPro" id="IPR007387">
    <property type="entry name" value="TRAP_DctQ"/>
</dbReference>
<dbReference type="Pfam" id="PF04290">
    <property type="entry name" value="DctQ"/>
    <property type="match status" value="1"/>
</dbReference>
<proteinExistence type="inferred from homology"/>
<feature type="transmembrane region" description="Helical" evidence="9">
    <location>
        <begin position="21"/>
        <end position="41"/>
    </location>
</feature>
<dbReference type="PANTHER" id="PTHR35011">
    <property type="entry name" value="2,3-DIKETO-L-GULONATE TRAP TRANSPORTER SMALL PERMEASE PROTEIN YIAM"/>
    <property type="match status" value="1"/>
</dbReference>
<evidence type="ECO:0000256" key="1">
    <source>
        <dbReference type="ARBA" id="ARBA00004429"/>
    </source>
</evidence>
<evidence type="ECO:0000313" key="11">
    <source>
        <dbReference type="EMBL" id="TKV69099.1"/>
    </source>
</evidence>
<gene>
    <name evidence="11" type="ORF">FDP08_13860</name>
</gene>
<dbReference type="OrthoDB" id="8559033at2"/>
<keyword evidence="2 9" id="KW-0813">Transport</keyword>
<dbReference type="RefSeq" id="WP_137436716.1">
    <property type="nucleotide sequence ID" value="NZ_SZYH01000001.1"/>
</dbReference>
<dbReference type="GO" id="GO:0022857">
    <property type="term" value="F:transmembrane transporter activity"/>
    <property type="evidence" value="ECO:0007669"/>
    <property type="project" value="UniProtKB-UniRule"/>
</dbReference>
<comment type="function">
    <text evidence="9">Part of the tripartite ATP-independent periplasmic (TRAP) transport system.</text>
</comment>
<sequence>MRALTAFMTGVTRLNNLLGRWFSYLVMIMFLLLITGVAFRYLLEAPLSWTGELTQLLFGIYGLMAGGYLLSHNGHVNVDLVYSRFSRRTRAFLDLFTSILFFIFTLALFYFAVDMAWESFSGRETSNSAWNPPIWPVKAFIPLATLLLILQGIVKLLQDIAIAFNLSYYQPEPEPEELPEDKA</sequence>
<comment type="subunit">
    <text evidence="9">The complex comprises the extracytoplasmic solute receptor protein and the two transmembrane proteins.</text>
</comment>
<dbReference type="EMBL" id="SZYH01000001">
    <property type="protein sequence ID" value="TKV69099.1"/>
    <property type="molecule type" value="Genomic_DNA"/>
</dbReference>
<evidence type="ECO:0000256" key="4">
    <source>
        <dbReference type="ARBA" id="ARBA00022519"/>
    </source>
</evidence>
<comment type="subcellular location">
    <subcellularLocation>
        <location evidence="1 9">Cell inner membrane</location>
        <topology evidence="1 9">Multi-pass membrane protein</topology>
    </subcellularLocation>
</comment>
<dbReference type="AlphaFoldDB" id="A0A4U6R607"/>
<organism evidence="11 12">
    <name type="scientific">Marinobacter panjinensis</name>
    <dbReference type="NCBI Taxonomy" id="2576384"/>
    <lineage>
        <taxon>Bacteria</taxon>
        <taxon>Pseudomonadati</taxon>
        <taxon>Pseudomonadota</taxon>
        <taxon>Gammaproteobacteria</taxon>
        <taxon>Pseudomonadales</taxon>
        <taxon>Marinobacteraceae</taxon>
        <taxon>Marinobacter</taxon>
    </lineage>
</organism>
<keyword evidence="5 9" id="KW-0812">Transmembrane</keyword>
<keyword evidence="4 9" id="KW-0997">Cell inner membrane</keyword>
<dbReference type="InterPro" id="IPR055348">
    <property type="entry name" value="DctQ"/>
</dbReference>